<dbReference type="PANTHER" id="PTHR30354">
    <property type="entry name" value="GNT FAMILY GLUCONATE TRANSPORTER"/>
    <property type="match status" value="1"/>
</dbReference>
<dbReference type="RefSeq" id="WP_090942060.1">
    <property type="nucleotide sequence ID" value="NZ_FOTS01000049.1"/>
</dbReference>
<keyword evidence="3 6" id="KW-0812">Transmembrane</keyword>
<dbReference type="Proteomes" id="UP000199520">
    <property type="component" value="Unassembled WGS sequence"/>
</dbReference>
<dbReference type="GO" id="GO:0015137">
    <property type="term" value="F:citrate transmembrane transporter activity"/>
    <property type="evidence" value="ECO:0007669"/>
    <property type="project" value="InterPro"/>
</dbReference>
<keyword evidence="4 6" id="KW-1133">Transmembrane helix</keyword>
<feature type="transmembrane region" description="Helical" evidence="6">
    <location>
        <begin position="323"/>
        <end position="342"/>
    </location>
</feature>
<sequence length="432" mass="46003">MLALLGLLTIVILLAVIITKRMSPLVALIVIPIIAALLGGFGLGTSKFIISGIQNIAPVATMFVFAILFFGVMSDAGLFDPIINKVLKAVGASPPKILMGTALLALLIHLDGSGAVCFLITIPAMLPIYERLKMDKRLLCLMVSMAAGINYLPWTGPTLRAAAAFKVPVTEVFTPLVIPQIVGLVYMFTVAYLLGKREARRLGIKDGEVTDIVLTRELKDEEQALRRPNVFWINAVLALVVMGVMIAGIVDPAPMFMIGTVLALMINYPKVGEQKARVDAHAKAALMMASILLAAGSFVGIMSGTKMITAMAQVAVSFVPPALAQHIPFAMGIISMPLSLIFDPDSFYFGVLPVVAEVGQMLGVQPLAVAQAALMGQMTVGFPVSPLTPATFLIIGLTGIELGEHQKFSIPYLWLASVIMTITCAIVGVFPF</sequence>
<feature type="transmembrane region" description="Helical" evidence="6">
    <location>
        <begin position="354"/>
        <end position="374"/>
    </location>
</feature>
<dbReference type="NCBIfam" id="TIGR00784">
    <property type="entry name" value="citMHS"/>
    <property type="match status" value="1"/>
</dbReference>
<gene>
    <name evidence="8" type="ORF">SAMN04490355_10497</name>
</gene>
<protein>
    <submittedName>
        <fullName evidence="8">Citrate-Mg2+:H+ or citrate-Ca2+:H+ symporter, CitMHS family</fullName>
    </submittedName>
</protein>
<dbReference type="STRING" id="1123291.SAMN04490355_10497"/>
<evidence type="ECO:0000256" key="5">
    <source>
        <dbReference type="ARBA" id="ARBA00023136"/>
    </source>
</evidence>
<dbReference type="GO" id="GO:0015128">
    <property type="term" value="F:gluconate transmembrane transporter activity"/>
    <property type="evidence" value="ECO:0007669"/>
    <property type="project" value="InterPro"/>
</dbReference>
<feature type="transmembrane region" description="Helical" evidence="6">
    <location>
        <begin position="380"/>
        <end position="400"/>
    </location>
</feature>
<feature type="transmembrane region" description="Helical" evidence="6">
    <location>
        <begin position="412"/>
        <end position="430"/>
    </location>
</feature>
<dbReference type="GO" id="GO:0005886">
    <property type="term" value="C:plasma membrane"/>
    <property type="evidence" value="ECO:0007669"/>
    <property type="project" value="TreeGrafter"/>
</dbReference>
<evidence type="ECO:0000256" key="6">
    <source>
        <dbReference type="SAM" id="Phobius"/>
    </source>
</evidence>
<dbReference type="OrthoDB" id="5329450at2"/>
<feature type="transmembrane region" description="Helical" evidence="6">
    <location>
        <begin position="176"/>
        <end position="195"/>
    </location>
</feature>
<dbReference type="InterPro" id="IPR014738">
    <property type="entry name" value="Citrate_transporter"/>
</dbReference>
<feature type="transmembrane region" description="Helical" evidence="6">
    <location>
        <begin position="97"/>
        <end position="126"/>
    </location>
</feature>
<feature type="transmembrane region" description="Helical" evidence="6">
    <location>
        <begin position="229"/>
        <end position="249"/>
    </location>
</feature>
<feature type="transmembrane region" description="Helical" evidence="6">
    <location>
        <begin position="56"/>
        <end position="77"/>
    </location>
</feature>
<dbReference type="InterPro" id="IPR004680">
    <property type="entry name" value="Cit_transptr-like_dom"/>
</dbReference>
<keyword evidence="9" id="KW-1185">Reference proteome</keyword>
<organism evidence="8 9">
    <name type="scientific">Pelosinus propionicus DSM 13327</name>
    <dbReference type="NCBI Taxonomy" id="1123291"/>
    <lineage>
        <taxon>Bacteria</taxon>
        <taxon>Bacillati</taxon>
        <taxon>Bacillota</taxon>
        <taxon>Negativicutes</taxon>
        <taxon>Selenomonadales</taxon>
        <taxon>Sporomusaceae</taxon>
        <taxon>Pelosinus</taxon>
    </lineage>
</organism>
<dbReference type="EMBL" id="FOTS01000049">
    <property type="protein sequence ID" value="SFM16582.1"/>
    <property type="molecule type" value="Genomic_DNA"/>
</dbReference>
<proteinExistence type="predicted"/>
<dbReference type="InterPro" id="IPR003474">
    <property type="entry name" value="Glcn_transporter"/>
</dbReference>
<keyword evidence="2" id="KW-0813">Transport</keyword>
<feature type="transmembrane region" description="Helical" evidence="6">
    <location>
        <begin position="25"/>
        <end position="44"/>
    </location>
</feature>
<name>A0A1I4NM17_9FIRM</name>
<feature type="domain" description="Citrate transporter-like" evidence="7">
    <location>
        <begin position="14"/>
        <end position="372"/>
    </location>
</feature>
<evidence type="ECO:0000256" key="4">
    <source>
        <dbReference type="ARBA" id="ARBA00022989"/>
    </source>
</evidence>
<feature type="transmembrane region" description="Helical" evidence="6">
    <location>
        <begin position="138"/>
        <end position="156"/>
    </location>
</feature>
<accession>A0A1I4NM17</accession>
<reference evidence="9" key="1">
    <citation type="submission" date="2016-10" db="EMBL/GenBank/DDBJ databases">
        <authorList>
            <person name="Varghese N."/>
            <person name="Submissions S."/>
        </authorList>
    </citation>
    <scope>NUCLEOTIDE SEQUENCE [LARGE SCALE GENOMIC DNA]</scope>
    <source>
        <strain evidence="9">DSM 13327</strain>
    </source>
</reference>
<evidence type="ECO:0000256" key="1">
    <source>
        <dbReference type="ARBA" id="ARBA00004141"/>
    </source>
</evidence>
<evidence type="ECO:0000259" key="7">
    <source>
        <dbReference type="Pfam" id="PF03600"/>
    </source>
</evidence>
<dbReference type="AlphaFoldDB" id="A0A1I4NM17"/>
<evidence type="ECO:0000313" key="9">
    <source>
        <dbReference type="Proteomes" id="UP000199520"/>
    </source>
</evidence>
<evidence type="ECO:0000313" key="8">
    <source>
        <dbReference type="EMBL" id="SFM16582.1"/>
    </source>
</evidence>
<keyword evidence="5 6" id="KW-0472">Membrane</keyword>
<comment type="subcellular location">
    <subcellularLocation>
        <location evidence="1">Membrane</location>
        <topology evidence="1">Multi-pass membrane protein</topology>
    </subcellularLocation>
</comment>
<feature type="transmembrane region" description="Helical" evidence="6">
    <location>
        <begin position="284"/>
        <end position="303"/>
    </location>
</feature>
<dbReference type="PANTHER" id="PTHR30354:SF26">
    <property type="entry name" value="TRANSPORTER, PUTATIVE-RELATED"/>
    <property type="match status" value="1"/>
</dbReference>
<evidence type="ECO:0000256" key="3">
    <source>
        <dbReference type="ARBA" id="ARBA00022692"/>
    </source>
</evidence>
<dbReference type="Pfam" id="PF03600">
    <property type="entry name" value="CitMHS"/>
    <property type="match status" value="1"/>
</dbReference>
<evidence type="ECO:0000256" key="2">
    <source>
        <dbReference type="ARBA" id="ARBA00022448"/>
    </source>
</evidence>